<feature type="region of interest" description="Disordered" evidence="1">
    <location>
        <begin position="224"/>
        <end position="254"/>
    </location>
</feature>
<dbReference type="Proteomes" id="UP000438448">
    <property type="component" value="Unassembled WGS sequence"/>
</dbReference>
<organism evidence="2 3">
    <name type="scientific">Nocardia macrotermitis</name>
    <dbReference type="NCBI Taxonomy" id="2585198"/>
    <lineage>
        <taxon>Bacteria</taxon>
        <taxon>Bacillati</taxon>
        <taxon>Actinomycetota</taxon>
        <taxon>Actinomycetes</taxon>
        <taxon>Mycobacteriales</taxon>
        <taxon>Nocardiaceae</taxon>
        <taxon>Nocardia</taxon>
    </lineage>
</organism>
<evidence type="ECO:0000313" key="3">
    <source>
        <dbReference type="Proteomes" id="UP000438448"/>
    </source>
</evidence>
<keyword evidence="3" id="KW-1185">Reference proteome</keyword>
<sequence>MFGKLIGAGSRSWQSIVVVGAVVAACCSCGGLTGPSEPQYTSGYSALPASCGEVLTAAGDELRQFAGSLPTAGAQLVNTFKNDTWVGDTLNCTVIYEDPIPHPDKVSTPESLSRTVTINLLTVTTPAIAGQTTTTTAASPASTPVRGIGDQATLTALPLEKNQAQMRLDTKLDNLSLEIDTQGLNWSGASGAAPTGDSPELRKDLTSSAESIAKALIHHLSETLPRKTFRPDAATTTSAPTPATTTKPAPQPVWDPCTIPDADLAAAGLNPQSKKADSPDTHSGRCWWTSPSYHVDVFTWDSRFTDWAYEVHTQPRPVMVGNRRALLVNSDIPTDPGCILLFDIPQTTDIHGVRTGVVQIEARDDTASSRDAVCAELTRLAVPLSQHFPASR</sequence>
<evidence type="ECO:0000313" key="2">
    <source>
        <dbReference type="EMBL" id="MQY20077.1"/>
    </source>
</evidence>
<dbReference type="InterPro" id="IPR024520">
    <property type="entry name" value="DUF3558"/>
</dbReference>
<evidence type="ECO:0000256" key="1">
    <source>
        <dbReference type="SAM" id="MobiDB-lite"/>
    </source>
</evidence>
<evidence type="ECO:0008006" key="4">
    <source>
        <dbReference type="Google" id="ProtNLM"/>
    </source>
</evidence>
<accession>A0A7K0D343</accession>
<dbReference type="OrthoDB" id="4517553at2"/>
<dbReference type="EMBL" id="WEGK01000006">
    <property type="protein sequence ID" value="MQY20077.1"/>
    <property type="molecule type" value="Genomic_DNA"/>
</dbReference>
<dbReference type="Pfam" id="PF12079">
    <property type="entry name" value="DUF3558"/>
    <property type="match status" value="1"/>
</dbReference>
<protein>
    <recommendedName>
        <fullName evidence="4">DUF3558 domain-containing protein</fullName>
    </recommendedName>
</protein>
<comment type="caution">
    <text evidence="2">The sequence shown here is derived from an EMBL/GenBank/DDBJ whole genome shotgun (WGS) entry which is preliminary data.</text>
</comment>
<dbReference type="AlphaFoldDB" id="A0A7K0D343"/>
<proteinExistence type="predicted"/>
<dbReference type="PROSITE" id="PS51257">
    <property type="entry name" value="PROKAR_LIPOPROTEIN"/>
    <property type="match status" value="1"/>
</dbReference>
<feature type="compositionally biased region" description="Low complexity" evidence="1">
    <location>
        <begin position="231"/>
        <end position="248"/>
    </location>
</feature>
<reference evidence="2 3" key="1">
    <citation type="submission" date="2019-10" db="EMBL/GenBank/DDBJ databases">
        <title>Nocardia macrotermitis sp. nov. and Nocardia aurantia sp. nov., isolated from the gut of fungus growing-termite Macrotermes natalensis.</title>
        <authorList>
            <person name="Benndorf R."/>
            <person name="Schwitalla J."/>
            <person name="Martin K."/>
            <person name="De Beer W."/>
            <person name="Kaster A.-K."/>
            <person name="Vollmers J."/>
            <person name="Poulsen M."/>
            <person name="Beemelmanns C."/>
        </authorList>
    </citation>
    <scope>NUCLEOTIDE SEQUENCE [LARGE SCALE GENOMIC DNA]</scope>
    <source>
        <strain evidence="2 3">RB20</strain>
    </source>
</reference>
<gene>
    <name evidence="2" type="ORF">NRB20_31720</name>
</gene>
<name>A0A7K0D343_9NOCA</name>